<dbReference type="EMBL" id="UINC01076843">
    <property type="protein sequence ID" value="SVC16391.1"/>
    <property type="molecule type" value="Genomic_DNA"/>
</dbReference>
<dbReference type="Gene3D" id="3.40.50.1820">
    <property type="entry name" value="alpha/beta hydrolase"/>
    <property type="match status" value="1"/>
</dbReference>
<evidence type="ECO:0000313" key="1">
    <source>
        <dbReference type="EMBL" id="SVC16391.1"/>
    </source>
</evidence>
<proteinExistence type="predicted"/>
<organism evidence="1">
    <name type="scientific">marine metagenome</name>
    <dbReference type="NCBI Taxonomy" id="408172"/>
    <lineage>
        <taxon>unclassified sequences</taxon>
        <taxon>metagenomes</taxon>
        <taxon>ecological metagenomes</taxon>
    </lineage>
</organism>
<feature type="non-terminal residue" evidence="1">
    <location>
        <position position="100"/>
    </location>
</feature>
<name>A0A382K157_9ZZZZ</name>
<dbReference type="InterPro" id="IPR029058">
    <property type="entry name" value="AB_hydrolase_fold"/>
</dbReference>
<sequence>MRVLFAHGFEGTPNGGKPTYMAEVLGWDVTSPVMSAKGWNIEQETEVLLELIDANEYDIIAGSSMGGLAAANASALRPNADFSLLLIAPAFGLDGLWRKG</sequence>
<protein>
    <recommendedName>
        <fullName evidence="2">AB hydrolase-1 domain-containing protein</fullName>
    </recommendedName>
</protein>
<gene>
    <name evidence="1" type="ORF">METZ01_LOCUS269245</name>
</gene>
<accession>A0A382K157</accession>
<evidence type="ECO:0008006" key="2">
    <source>
        <dbReference type="Google" id="ProtNLM"/>
    </source>
</evidence>
<reference evidence="1" key="1">
    <citation type="submission" date="2018-05" db="EMBL/GenBank/DDBJ databases">
        <authorList>
            <person name="Lanie J.A."/>
            <person name="Ng W.-L."/>
            <person name="Kazmierczak K.M."/>
            <person name="Andrzejewski T.M."/>
            <person name="Davidsen T.M."/>
            <person name="Wayne K.J."/>
            <person name="Tettelin H."/>
            <person name="Glass J.I."/>
            <person name="Rusch D."/>
            <person name="Podicherti R."/>
            <person name="Tsui H.-C.T."/>
            <person name="Winkler M.E."/>
        </authorList>
    </citation>
    <scope>NUCLEOTIDE SEQUENCE</scope>
</reference>
<dbReference type="SUPFAM" id="SSF53474">
    <property type="entry name" value="alpha/beta-Hydrolases"/>
    <property type="match status" value="1"/>
</dbReference>
<dbReference type="AlphaFoldDB" id="A0A382K157"/>